<dbReference type="PIRSF" id="PIRSF029557">
    <property type="entry name" value="UCP029557"/>
    <property type="match status" value="1"/>
</dbReference>
<organism evidence="3 4">
    <name type="scientific">marine gamma proteobacterium HTCC2143</name>
    <dbReference type="NCBI Taxonomy" id="247633"/>
    <lineage>
        <taxon>Bacteria</taxon>
        <taxon>Pseudomonadati</taxon>
        <taxon>Pseudomonadota</taxon>
        <taxon>Gammaproteobacteria</taxon>
        <taxon>Cellvibrionales</taxon>
        <taxon>Spongiibacteraceae</taxon>
        <taxon>BD1-7 clade</taxon>
    </lineage>
</organism>
<proteinExistence type="predicted"/>
<evidence type="ECO:0000259" key="2">
    <source>
        <dbReference type="Pfam" id="PF21028"/>
    </source>
</evidence>
<feature type="domain" description="DUF1285" evidence="1">
    <location>
        <begin position="20"/>
        <end position="86"/>
    </location>
</feature>
<dbReference type="InterPro" id="IPR048341">
    <property type="entry name" value="DUF1285_N"/>
</dbReference>
<dbReference type="Proteomes" id="UP000004931">
    <property type="component" value="Unassembled WGS sequence"/>
</dbReference>
<dbReference type="InterPro" id="IPR010707">
    <property type="entry name" value="DUF1285"/>
</dbReference>
<dbReference type="InterPro" id="IPR048342">
    <property type="entry name" value="DUF1285_C"/>
</dbReference>
<gene>
    <name evidence="3" type="ORF">GP2143_06380</name>
</gene>
<comment type="caution">
    <text evidence="3">The sequence shown here is derived from an EMBL/GenBank/DDBJ whole genome shotgun (WGS) entry which is preliminary data.</text>
</comment>
<accession>A0YBX6</accession>
<dbReference type="AlphaFoldDB" id="A0YBX6"/>
<feature type="domain" description="DUF1285" evidence="2">
    <location>
        <begin position="88"/>
        <end position="179"/>
    </location>
</feature>
<dbReference type="InterPro" id="IPR023361">
    <property type="entry name" value="DUF1285_beta_roll_sf"/>
</dbReference>
<dbReference type="eggNOG" id="COG3816">
    <property type="taxonomic scope" value="Bacteria"/>
</dbReference>
<dbReference type="Gene3D" id="2.30.270.10">
    <property type="entry name" value="duf1285 protein"/>
    <property type="match status" value="1"/>
</dbReference>
<dbReference type="STRING" id="247633.GP2143_06380"/>
<protein>
    <recommendedName>
        <fullName evidence="5">Proteophosphoglycan</fullName>
    </recommendedName>
</protein>
<keyword evidence="4" id="KW-1185">Reference proteome</keyword>
<dbReference type="Pfam" id="PF21028">
    <property type="entry name" value="DUF1285_C"/>
    <property type="match status" value="1"/>
</dbReference>
<name>A0YBX6_9GAMM</name>
<dbReference type="Gene3D" id="3.10.540.10">
    <property type="entry name" value="duf1285 like domain"/>
    <property type="match status" value="1"/>
</dbReference>
<dbReference type="Pfam" id="PF06938">
    <property type="entry name" value="DUF1285_N"/>
    <property type="match status" value="1"/>
</dbReference>
<evidence type="ECO:0008006" key="5">
    <source>
        <dbReference type="Google" id="ProtNLM"/>
    </source>
</evidence>
<dbReference type="OrthoDB" id="3078366at2"/>
<evidence type="ECO:0000313" key="3">
    <source>
        <dbReference type="EMBL" id="EAW32056.1"/>
    </source>
</evidence>
<sequence>MNLSKIENQSKEFLANVEGPPLHLWHPELSGEIDIIIKKNGDWFHEGTVFKRKSLVKLFASILRQEDDGEYYLVTPVEKWRIKVEDKPLIIVDVDFTGLSTENQKITIATNMEKELEISADHALEVTTDSDTGAIEPVVRLDNGLSAKISRAAFYRIAEHAVDKGGDFSVLSNGVWFKIG</sequence>
<reference evidence="3 4" key="1">
    <citation type="journal article" date="2010" name="J. Bacteriol.">
        <title>Genome sequence of the oligotrophic marine Gammaproteobacterium HTCC2143, isolated from the Oregon Coast.</title>
        <authorList>
            <person name="Oh H.M."/>
            <person name="Kang I."/>
            <person name="Ferriera S."/>
            <person name="Giovannoni S.J."/>
            <person name="Cho J.C."/>
        </authorList>
    </citation>
    <scope>NUCLEOTIDE SEQUENCE [LARGE SCALE GENOMIC DNA]</scope>
    <source>
        <strain evidence="3 4">HTCC2143</strain>
    </source>
</reference>
<dbReference type="EMBL" id="AAVT01000002">
    <property type="protein sequence ID" value="EAW32056.1"/>
    <property type="molecule type" value="Genomic_DNA"/>
</dbReference>
<evidence type="ECO:0000259" key="1">
    <source>
        <dbReference type="Pfam" id="PF06938"/>
    </source>
</evidence>
<evidence type="ECO:0000313" key="4">
    <source>
        <dbReference type="Proteomes" id="UP000004931"/>
    </source>
</evidence>